<keyword evidence="3" id="KW-0256">Endoplasmic reticulum</keyword>
<keyword evidence="6" id="KW-1185">Reference proteome</keyword>
<proteinExistence type="predicted"/>
<keyword evidence="4" id="KW-0472">Membrane</keyword>
<dbReference type="SUPFAM" id="SSF48371">
    <property type="entry name" value="ARM repeat"/>
    <property type="match status" value="1"/>
</dbReference>
<sequence length="1298" mass="146502">MAKKIILVHGLGGTADDTWGSFPDFLRQEKDIGYDVISCGYESPSLWKIWRRAPSVLNIANGVLTDIRARCDIENDDIILVGHSLGGVILKKVLLLLENKNIHHKIVKVCFFDVPHDGSGYANAGKYLAFRNRHLKSLTRDSGELDDLNDQWVNSGLNRKLEILSIISANDDIVSSSSSKSIFREHAIETINDVNHRTIVKPESIESSSYIVFKRFILEKRTVARYKNSASRDLEDWKRVERNHSYHYASDEKRTSDLEAVVSALELEWAVVRLTGASGLGKTRLLLKAIDESPFIDEDYVLVFNAPGYDTVIKDSVKAMVEDCVHGLVVIENCSISLHNLLAKEVNKTECSLKLVTIGYSDEQVDESVHIQLAPLSDEAIKQLLTPILVGMDSSDVERVAQFAQGYPLMATLIAEQYQKEGRLLGSIESSSVVRKLIDGDDGIRAEEKEVLSACSLFDVFGTAEGAAGEEARFIAENVAGSNLRVFDRVLRIFTGRQIINRAGRYARLVPKPLALTLASEWWEEASYDRQQQLINTMPDSLMQSFCTQASYLDSQPSVQRFSERLFGGASPFVQAEALLTEKGSKLFRAFVEVNPESTSHALYHILSACSHEELKGIDGDVRRNLVWGLEKLCFHADVFEKSTWCMLLLASAENESWSNNATGMFAQLFRVNLSGTQAKPKNRFDLLRRAIEVNQLNIDMVTLEALSQAISTYGGTRTIGAEYQGTKAPLEEWRPELWEEVFEFWQQAIDLMLMLIERGDAQKEKVLSDIGHSIRGFIAYGRVNMLDAAIRRVVSINGRFWPAALSSIKDTLEYDSKEMRKEKVDALHSWLEILSPDDAELSEKLKILITSPPWEHHKDEDGRYIDVAAENAKSLAIDLSHNIDDLIPHLGSLLQGDPKQSYAFGYQLSREVSKIQPLIESSLECLKNIEHPDCRLILGLYRGLFEKSPDLWQKSIDRLISDEMFVHLYPDFIRTGNIQKEHLDKLLDLIQREELSPNSANSLSYGSVTDGIEPDVMAEFCLHLAELGAQESWSALNVIYMYCFGNKGSIEKLRDQLKLLVISVPLHKEQQNTVTDIHHWHDMAEKLLKVRDQEFATALTNQLITGCKYGFNHGGIWSHFKPLILNLMDDYGDTLWPIFGNAIVQAEGMERYWLQQLLDREKSLAVNMPSVLSLVPVESVIKWCSTLPDLGPVFVARCLNVFETVDEQQQPSSLFIALLENFGNDQRVANELQANMGTRGWSGSLVPYLESDKLALSPLINHENANVRLWVKNHIKYIDWQITEESKRDEEHGFGLY</sequence>
<evidence type="ECO:0008006" key="7">
    <source>
        <dbReference type="Google" id="ProtNLM"/>
    </source>
</evidence>
<comment type="caution">
    <text evidence="5">The sequence shown here is derived from an EMBL/GenBank/DDBJ whole genome shotgun (WGS) entry which is preliminary data.</text>
</comment>
<comment type="subcellular location">
    <subcellularLocation>
        <location evidence="1">Endoplasmic reticulum</location>
    </subcellularLocation>
    <subcellularLocation>
        <location evidence="2">Membrane</location>
    </subcellularLocation>
</comment>
<evidence type="ECO:0000313" key="6">
    <source>
        <dbReference type="Proteomes" id="UP000252479"/>
    </source>
</evidence>
<accession>A0A368LNY3</accession>
<dbReference type="PANTHER" id="PTHR48182:SF2">
    <property type="entry name" value="PROTEIN SERAC1"/>
    <property type="match status" value="1"/>
</dbReference>
<dbReference type="SUPFAM" id="SSF53474">
    <property type="entry name" value="alpha/beta-Hydrolases"/>
    <property type="match status" value="1"/>
</dbReference>
<reference evidence="5 6" key="1">
    <citation type="journal article" date="2017" name="Elife">
        <title>Extensive horizontal gene transfer in cheese-associated bacteria.</title>
        <authorList>
            <person name="Bonham K.S."/>
            <person name="Wolfe B.E."/>
            <person name="Dutton R.J."/>
        </authorList>
    </citation>
    <scope>NUCLEOTIDE SEQUENCE [LARGE SCALE GENOMIC DNA]</scope>
    <source>
        <strain evidence="5 6">JB196</strain>
    </source>
</reference>
<dbReference type="Gene3D" id="3.40.50.1820">
    <property type="entry name" value="alpha/beta hydrolase"/>
    <property type="match status" value="1"/>
</dbReference>
<evidence type="ECO:0000313" key="5">
    <source>
        <dbReference type="EMBL" id="RCS73548.1"/>
    </source>
</evidence>
<protein>
    <recommendedName>
        <fullName evidence="7">Alpha/beta hydrolase</fullName>
    </recommendedName>
</protein>
<evidence type="ECO:0000256" key="2">
    <source>
        <dbReference type="ARBA" id="ARBA00004370"/>
    </source>
</evidence>
<dbReference type="InterPro" id="IPR029058">
    <property type="entry name" value="AB_hydrolase_fold"/>
</dbReference>
<name>A0A368LNY3_9VIBR</name>
<dbReference type="GeneID" id="303188852"/>
<dbReference type="InterPro" id="IPR016024">
    <property type="entry name" value="ARM-type_fold"/>
</dbReference>
<dbReference type="InterPro" id="IPR052374">
    <property type="entry name" value="SERAC1"/>
</dbReference>
<gene>
    <name evidence="5" type="ORF">CIK83_07970</name>
</gene>
<evidence type="ECO:0000256" key="4">
    <source>
        <dbReference type="ARBA" id="ARBA00023136"/>
    </source>
</evidence>
<dbReference type="EMBL" id="QPGL01000001">
    <property type="protein sequence ID" value="RCS73548.1"/>
    <property type="molecule type" value="Genomic_DNA"/>
</dbReference>
<dbReference type="GO" id="GO:0016020">
    <property type="term" value="C:membrane"/>
    <property type="evidence" value="ECO:0007669"/>
    <property type="project" value="UniProtKB-SubCell"/>
</dbReference>
<organism evidence="5 6">
    <name type="scientific">Vibrio casei</name>
    <dbReference type="NCBI Taxonomy" id="673372"/>
    <lineage>
        <taxon>Bacteria</taxon>
        <taxon>Pseudomonadati</taxon>
        <taxon>Pseudomonadota</taxon>
        <taxon>Gammaproteobacteria</taxon>
        <taxon>Vibrionales</taxon>
        <taxon>Vibrionaceae</taxon>
        <taxon>Vibrio</taxon>
    </lineage>
</organism>
<dbReference type="Proteomes" id="UP000252479">
    <property type="component" value="Unassembled WGS sequence"/>
</dbReference>
<dbReference type="RefSeq" id="WP_086959890.1">
    <property type="nucleotide sequence ID" value="NZ_FUKS01000022.1"/>
</dbReference>
<dbReference type="PANTHER" id="PTHR48182">
    <property type="entry name" value="PROTEIN SERAC1"/>
    <property type="match status" value="1"/>
</dbReference>
<evidence type="ECO:0000256" key="3">
    <source>
        <dbReference type="ARBA" id="ARBA00022824"/>
    </source>
</evidence>
<evidence type="ECO:0000256" key="1">
    <source>
        <dbReference type="ARBA" id="ARBA00004240"/>
    </source>
</evidence>